<dbReference type="PANTHER" id="PTHR35791">
    <property type="entry name" value="UPF0754 MEMBRANE PROTEIN YHEB"/>
    <property type="match status" value="1"/>
</dbReference>
<dbReference type="Pfam" id="PF04286">
    <property type="entry name" value="DUF445"/>
    <property type="match status" value="1"/>
</dbReference>
<organism evidence="7 8">
    <name type="scientific">Thermoclostridium stercorarium subsp. leptospartum DSM 9219</name>
    <dbReference type="NCBI Taxonomy" id="1346611"/>
    <lineage>
        <taxon>Bacteria</taxon>
        <taxon>Bacillati</taxon>
        <taxon>Bacillota</taxon>
        <taxon>Clostridia</taxon>
        <taxon>Eubacteriales</taxon>
        <taxon>Oscillospiraceae</taxon>
        <taxon>Thermoclostridium</taxon>
    </lineage>
</organism>
<feature type="transmembrane region" description="Helical" evidence="6">
    <location>
        <begin position="6"/>
        <end position="30"/>
    </location>
</feature>
<comment type="subcellular location">
    <subcellularLocation>
        <location evidence="1">Endomembrane system</location>
    </subcellularLocation>
</comment>
<reference evidence="7 8" key="1">
    <citation type="submission" date="2016-02" db="EMBL/GenBank/DDBJ databases">
        <title>Comparison of Clostridium stercorarium subspecies using comparative genomics and transcriptomics.</title>
        <authorList>
            <person name="Schellenberg J."/>
            <person name="Thallinger G."/>
            <person name="Levin D.B."/>
            <person name="Zhang X."/>
            <person name="Alvare G."/>
            <person name="Fristensky B."/>
            <person name="Sparling R."/>
        </authorList>
    </citation>
    <scope>NUCLEOTIDE SEQUENCE [LARGE SCALE GENOMIC DNA]</scope>
    <source>
        <strain evidence="7 8">DSM 9219</strain>
    </source>
</reference>
<evidence type="ECO:0000256" key="6">
    <source>
        <dbReference type="SAM" id="Phobius"/>
    </source>
</evidence>
<dbReference type="AlphaFoldDB" id="A0A1B1YKC5"/>
<evidence type="ECO:0000256" key="5">
    <source>
        <dbReference type="ARBA" id="ARBA00023136"/>
    </source>
</evidence>
<keyword evidence="3 6" id="KW-0812">Transmembrane</keyword>
<evidence type="ECO:0000313" key="7">
    <source>
        <dbReference type="EMBL" id="ANX01172.1"/>
    </source>
</evidence>
<dbReference type="GO" id="GO:0012505">
    <property type="term" value="C:endomembrane system"/>
    <property type="evidence" value="ECO:0007669"/>
    <property type="project" value="UniProtKB-SubCell"/>
</dbReference>
<evidence type="ECO:0008006" key="9">
    <source>
        <dbReference type="Google" id="ProtNLM"/>
    </source>
</evidence>
<gene>
    <name evidence="7" type="ORF">CSTERLE_06085</name>
</gene>
<comment type="similarity">
    <text evidence="2">Belongs to the UPF0754 family.</text>
</comment>
<evidence type="ECO:0000313" key="8">
    <source>
        <dbReference type="Proteomes" id="UP000092931"/>
    </source>
</evidence>
<dbReference type="EMBL" id="CP014673">
    <property type="protein sequence ID" value="ANX01172.1"/>
    <property type="molecule type" value="Genomic_DNA"/>
</dbReference>
<sequence length="200" mass="22638">MEYVTKLLMLAVIGGFIGWITNYLAIKLLFRPFKPVKLLFGYKIQGVIPARKPELAVSIGNVIEKQLLSPEEIINKLVSEKDINYLKEAIVTNVINILKDKLPGFLHGFTDRTVKKHLEDFMEKDGDRYIREMINNIVRHAAEKITISEMVTEKINALDLVTFESIVLSVVNKELKHIEYLGGVLGFIIGLIQGTVALLF</sequence>
<keyword evidence="5 6" id="KW-0472">Membrane</keyword>
<evidence type="ECO:0000256" key="2">
    <source>
        <dbReference type="ARBA" id="ARBA00008053"/>
    </source>
</evidence>
<protein>
    <recommendedName>
        <fullName evidence="9">DUF445 domain-containing protein</fullName>
    </recommendedName>
</protein>
<dbReference type="RefSeq" id="WP_065820721.1">
    <property type="nucleotide sequence ID" value="NZ_CP014673.1"/>
</dbReference>
<dbReference type="PANTHER" id="PTHR35791:SF1">
    <property type="entry name" value="UPF0754 MEMBRANE PROTEIN YHEB"/>
    <property type="match status" value="1"/>
</dbReference>
<name>A0A1B1YKC5_THEST</name>
<evidence type="ECO:0000256" key="1">
    <source>
        <dbReference type="ARBA" id="ARBA00004308"/>
    </source>
</evidence>
<evidence type="ECO:0000256" key="3">
    <source>
        <dbReference type="ARBA" id="ARBA00022692"/>
    </source>
</evidence>
<dbReference type="Proteomes" id="UP000092931">
    <property type="component" value="Chromosome"/>
</dbReference>
<accession>A0A1B1YKC5</accession>
<dbReference type="InterPro" id="IPR007383">
    <property type="entry name" value="DUF445"/>
</dbReference>
<proteinExistence type="inferred from homology"/>
<evidence type="ECO:0000256" key="4">
    <source>
        <dbReference type="ARBA" id="ARBA00022989"/>
    </source>
</evidence>
<keyword evidence="4 6" id="KW-1133">Transmembrane helix</keyword>